<dbReference type="AlphaFoldDB" id="A0A917FJU3"/>
<dbReference type="EMBL" id="BMKR01000012">
    <property type="protein sequence ID" value="GGF85155.1"/>
    <property type="molecule type" value="Genomic_DNA"/>
</dbReference>
<accession>A0A917FJU3</accession>
<protein>
    <submittedName>
        <fullName evidence="2">Uncharacterized protein</fullName>
    </submittedName>
</protein>
<evidence type="ECO:0000256" key="1">
    <source>
        <dbReference type="SAM" id="Phobius"/>
    </source>
</evidence>
<feature type="transmembrane region" description="Helical" evidence="1">
    <location>
        <begin position="12"/>
        <end position="28"/>
    </location>
</feature>
<reference evidence="2" key="1">
    <citation type="journal article" date="2014" name="Int. J. Syst. Evol. Microbiol.">
        <title>Complete genome sequence of Corynebacterium casei LMG S-19264T (=DSM 44701T), isolated from a smear-ripened cheese.</title>
        <authorList>
            <consortium name="US DOE Joint Genome Institute (JGI-PGF)"/>
            <person name="Walter F."/>
            <person name="Albersmeier A."/>
            <person name="Kalinowski J."/>
            <person name="Ruckert C."/>
        </authorList>
    </citation>
    <scope>NUCLEOTIDE SEQUENCE</scope>
    <source>
        <strain evidence="2">CGMCC 1.16134</strain>
    </source>
</reference>
<proteinExistence type="predicted"/>
<evidence type="ECO:0000313" key="3">
    <source>
        <dbReference type="Proteomes" id="UP000637643"/>
    </source>
</evidence>
<reference evidence="2" key="2">
    <citation type="submission" date="2020-09" db="EMBL/GenBank/DDBJ databases">
        <authorList>
            <person name="Sun Q."/>
            <person name="Zhou Y."/>
        </authorList>
    </citation>
    <scope>NUCLEOTIDE SEQUENCE</scope>
    <source>
        <strain evidence="2">CGMCC 1.16134</strain>
    </source>
</reference>
<keyword evidence="1" id="KW-0472">Membrane</keyword>
<organism evidence="2 3">
    <name type="scientific">Paenibacillus albidus</name>
    <dbReference type="NCBI Taxonomy" id="2041023"/>
    <lineage>
        <taxon>Bacteria</taxon>
        <taxon>Bacillati</taxon>
        <taxon>Bacillota</taxon>
        <taxon>Bacilli</taxon>
        <taxon>Bacillales</taxon>
        <taxon>Paenibacillaceae</taxon>
        <taxon>Paenibacillus</taxon>
    </lineage>
</organism>
<keyword evidence="3" id="KW-1185">Reference proteome</keyword>
<dbReference type="Proteomes" id="UP000637643">
    <property type="component" value="Unassembled WGS sequence"/>
</dbReference>
<comment type="caution">
    <text evidence="2">The sequence shown here is derived from an EMBL/GenBank/DDBJ whole genome shotgun (WGS) entry which is preliminary data.</text>
</comment>
<sequence length="85" mass="9867">MKKKIRKLLLRKYAVILLLSVLSLGYLYLGDWLFGYGLGNIAFILDYLLYTLSEKLVASLMLLALFLPDLIYWFTGNYPERGAER</sequence>
<dbReference type="RefSeq" id="WP_189026685.1">
    <property type="nucleotide sequence ID" value="NZ_BMKR01000012.1"/>
</dbReference>
<evidence type="ECO:0000313" key="2">
    <source>
        <dbReference type="EMBL" id="GGF85155.1"/>
    </source>
</evidence>
<keyword evidence="1" id="KW-0812">Transmembrane</keyword>
<keyword evidence="1" id="KW-1133">Transmembrane helix</keyword>
<name>A0A917FJU3_9BACL</name>
<gene>
    <name evidence="2" type="ORF">GCM10010912_33080</name>
</gene>
<feature type="transmembrane region" description="Helical" evidence="1">
    <location>
        <begin position="57"/>
        <end position="75"/>
    </location>
</feature>